<evidence type="ECO:0000256" key="2">
    <source>
        <dbReference type="SAM" id="SignalP"/>
    </source>
</evidence>
<dbReference type="KEGG" id="tbg:TbgDal_VII20"/>
<evidence type="ECO:0000313" key="4">
    <source>
        <dbReference type="Proteomes" id="UP000002316"/>
    </source>
</evidence>
<evidence type="ECO:0000256" key="1">
    <source>
        <dbReference type="SAM" id="MobiDB-lite"/>
    </source>
</evidence>
<evidence type="ECO:0000313" key="3">
    <source>
        <dbReference type="EMBL" id="CBH12021.1"/>
    </source>
</evidence>
<dbReference type="RefSeq" id="XP_011774304.1">
    <property type="nucleotide sequence ID" value="XM_011776002.1"/>
</dbReference>
<dbReference type="EMBL" id="FN554970">
    <property type="protein sequence ID" value="CBH12021.1"/>
    <property type="molecule type" value="Genomic_DNA"/>
</dbReference>
<feature type="signal peptide" evidence="2">
    <location>
        <begin position="1"/>
        <end position="20"/>
    </location>
</feature>
<dbReference type="GeneID" id="23862344"/>
<dbReference type="VEuPathDB" id="TriTrypDB:Tbg972.7.20"/>
<organism evidence="3 4">
    <name type="scientific">Trypanosoma brucei gambiense (strain MHOM/CI/86/DAL972)</name>
    <dbReference type="NCBI Taxonomy" id="679716"/>
    <lineage>
        <taxon>Eukaryota</taxon>
        <taxon>Discoba</taxon>
        <taxon>Euglenozoa</taxon>
        <taxon>Kinetoplastea</taxon>
        <taxon>Metakinetoplastina</taxon>
        <taxon>Trypanosomatida</taxon>
        <taxon>Trypanosomatidae</taxon>
        <taxon>Trypanosoma</taxon>
    </lineage>
</organism>
<accession>C9ZRN5</accession>
<feature type="compositionally biased region" description="Low complexity" evidence="1">
    <location>
        <begin position="62"/>
        <end position="77"/>
    </location>
</feature>
<protein>
    <submittedName>
        <fullName evidence="3">Expression site-associated gene 9 (ESAG9) protein, putative</fullName>
    </submittedName>
</protein>
<feature type="compositionally biased region" description="Polar residues" evidence="1">
    <location>
        <begin position="264"/>
        <end position="277"/>
    </location>
</feature>
<reference evidence="4" key="1">
    <citation type="journal article" date="2010" name="PLoS Negl. Trop. Dis.">
        <title>The genome sequence of Trypanosoma brucei gambiense, causative agent of chronic human african trypanosomiasis.</title>
        <authorList>
            <person name="Jackson A.P."/>
            <person name="Sanders M."/>
            <person name="Berry A."/>
            <person name="McQuillan J."/>
            <person name="Aslett M.A."/>
            <person name="Quail M.A."/>
            <person name="Chukualim B."/>
            <person name="Capewell P."/>
            <person name="MacLeod A."/>
            <person name="Melville S.E."/>
            <person name="Gibson W."/>
            <person name="Barry J.D."/>
            <person name="Berriman M."/>
            <person name="Hertz-Fowler C."/>
        </authorList>
    </citation>
    <scope>NUCLEOTIDE SEQUENCE [LARGE SCALE GENOMIC DNA]</scope>
    <source>
        <strain evidence="4">MHOM/CI/86/DAL972</strain>
    </source>
</reference>
<dbReference type="AlphaFoldDB" id="C9ZRN5"/>
<proteinExistence type="predicted"/>
<feature type="compositionally biased region" description="Low complexity" evidence="1">
    <location>
        <begin position="141"/>
        <end position="154"/>
    </location>
</feature>
<name>C9ZRN5_TRYB9</name>
<feature type="region of interest" description="Disordered" evidence="1">
    <location>
        <begin position="55"/>
        <end position="277"/>
    </location>
</feature>
<feature type="chain" id="PRO_5003005439" evidence="2">
    <location>
        <begin position="21"/>
        <end position="277"/>
    </location>
</feature>
<feature type="compositionally biased region" description="Basic and acidic residues" evidence="1">
    <location>
        <begin position="159"/>
        <end position="185"/>
    </location>
</feature>
<keyword evidence="2" id="KW-0732">Signal</keyword>
<dbReference type="Proteomes" id="UP000002316">
    <property type="component" value="Chromosome 7"/>
</dbReference>
<dbReference type="PROSITE" id="PS51257">
    <property type="entry name" value="PROKAR_LIPOPROTEIN"/>
    <property type="match status" value="1"/>
</dbReference>
<feature type="compositionally biased region" description="Polar residues" evidence="1">
    <location>
        <begin position="83"/>
        <end position="105"/>
    </location>
</feature>
<gene>
    <name evidence="3" type="ORF">TbgDal_VII20</name>
</gene>
<sequence length="277" mass="28348">MIRLITVQFLMLTLFLGCGASKSSVVVSGTTPRCDAYWTSSSSQHNCWSWNTAGSGQSGVVSRPASSPPAGGNAAPSTLGVGAQQQEMRGSVTSSAAAERTSPSAPVSKEVSPMVTGQPSDVAAGSRNDDQVAKPPEGSKVSVGAASSVAGSSGQRVGQKGEELETSERNAEDSNRGDKGGERASGEQTPGPDSRHALQLPPQEVSSGARHSHMAGVTTDDLDAQEPAQNSAHERRSAAQKKTCSGGRRSVQLHMPLKPVATSPCISVQTPSKAGDA</sequence>